<gene>
    <name evidence="1" type="ORF">LYPA_23C004798</name>
</gene>
<dbReference type="Proteomes" id="UP000386466">
    <property type="component" value="Unassembled WGS sequence"/>
</dbReference>
<name>A0A485MZL0_LYNPA</name>
<dbReference type="AlphaFoldDB" id="A0A485MZL0"/>
<dbReference type="EMBL" id="CAAGRJ010007349">
    <property type="protein sequence ID" value="VFV25238.1"/>
    <property type="molecule type" value="Genomic_DNA"/>
</dbReference>
<keyword evidence="2" id="KW-1185">Reference proteome</keyword>
<evidence type="ECO:0000313" key="2">
    <source>
        <dbReference type="Proteomes" id="UP000386466"/>
    </source>
</evidence>
<proteinExistence type="predicted"/>
<sequence length="51" mass="5851">VTLHLETFLVLASSRSCKPYSVTQTLNAKTHRMGHKICFVGKELMMHYLKT</sequence>
<reference evidence="1 2" key="1">
    <citation type="submission" date="2019-01" db="EMBL/GenBank/DDBJ databases">
        <authorList>
            <person name="Alioto T."/>
            <person name="Alioto T."/>
        </authorList>
    </citation>
    <scope>NUCLEOTIDE SEQUENCE [LARGE SCALE GENOMIC DNA]</scope>
</reference>
<organism evidence="1 2">
    <name type="scientific">Lynx pardinus</name>
    <name type="common">Iberian lynx</name>
    <name type="synonym">Felis pardina</name>
    <dbReference type="NCBI Taxonomy" id="191816"/>
    <lineage>
        <taxon>Eukaryota</taxon>
        <taxon>Metazoa</taxon>
        <taxon>Chordata</taxon>
        <taxon>Craniata</taxon>
        <taxon>Vertebrata</taxon>
        <taxon>Euteleostomi</taxon>
        <taxon>Mammalia</taxon>
        <taxon>Eutheria</taxon>
        <taxon>Laurasiatheria</taxon>
        <taxon>Carnivora</taxon>
        <taxon>Feliformia</taxon>
        <taxon>Felidae</taxon>
        <taxon>Felinae</taxon>
        <taxon>Lynx</taxon>
    </lineage>
</organism>
<protein>
    <submittedName>
        <fullName evidence="1">Uncharacterized protein</fullName>
    </submittedName>
</protein>
<feature type="non-terminal residue" evidence="1">
    <location>
        <position position="1"/>
    </location>
</feature>
<accession>A0A485MZL0</accession>
<evidence type="ECO:0000313" key="1">
    <source>
        <dbReference type="EMBL" id="VFV25238.1"/>
    </source>
</evidence>
<feature type="non-terminal residue" evidence="1">
    <location>
        <position position="51"/>
    </location>
</feature>